<dbReference type="PANTHER" id="PTHR45997:SF1">
    <property type="entry name" value="DNA LIGASE 4"/>
    <property type="match status" value="1"/>
</dbReference>
<accession>A0A7V3RGA3</accession>
<dbReference type="GO" id="GO:0003677">
    <property type="term" value="F:DNA binding"/>
    <property type="evidence" value="ECO:0007669"/>
    <property type="project" value="InterPro"/>
</dbReference>
<dbReference type="Pfam" id="PF01068">
    <property type="entry name" value="DNA_ligase_A_M"/>
    <property type="match status" value="1"/>
</dbReference>
<gene>
    <name evidence="2" type="ORF">ENX68_01435</name>
</gene>
<dbReference type="GO" id="GO:0006310">
    <property type="term" value="P:DNA recombination"/>
    <property type="evidence" value="ECO:0007669"/>
    <property type="project" value="InterPro"/>
</dbReference>
<dbReference type="PROSITE" id="PS50160">
    <property type="entry name" value="DNA_LIGASE_A3"/>
    <property type="match status" value="1"/>
</dbReference>
<dbReference type="AlphaFoldDB" id="A0A7V3RGA3"/>
<feature type="domain" description="ATP-dependent DNA ligase family profile" evidence="1">
    <location>
        <begin position="95"/>
        <end position="190"/>
    </location>
</feature>
<protein>
    <recommendedName>
        <fullName evidence="1">ATP-dependent DNA ligase family profile domain-containing protein</fullName>
    </recommendedName>
</protein>
<comment type="caution">
    <text evidence="2">The sequence shown here is derived from an EMBL/GenBank/DDBJ whole genome shotgun (WGS) entry which is preliminary data.</text>
</comment>
<dbReference type="GO" id="GO:0006303">
    <property type="term" value="P:double-strand break repair via nonhomologous end joining"/>
    <property type="evidence" value="ECO:0007669"/>
    <property type="project" value="TreeGrafter"/>
</dbReference>
<dbReference type="InterPro" id="IPR012310">
    <property type="entry name" value="DNA_ligase_ATP-dep_cent"/>
</dbReference>
<dbReference type="InterPro" id="IPR029710">
    <property type="entry name" value="LIG4"/>
</dbReference>
<sequence>MLTGPIWLMQPIPYFGERLEGEWIYEPKIDGWRMEVIVYDTKRIEFWGRRLEKRPNWTEKLEYLKSALNKLPPGTILDTELYTENGRRYIPNLFSKNRKIEPVIYVFDIIYKDNEFLGNLPLIKRKEILSTLSFRKPFNLIEYQKLKEIKRDFEEAVKMGAEGIIIKKIDSPYWVGKDGPIATHYWRKIK</sequence>
<dbReference type="Gene3D" id="3.30.470.30">
    <property type="entry name" value="DNA ligase/mRNA capping enzyme"/>
    <property type="match status" value="1"/>
</dbReference>
<dbReference type="EMBL" id="DTOZ01000043">
    <property type="protein sequence ID" value="HGE77647.1"/>
    <property type="molecule type" value="Genomic_DNA"/>
</dbReference>
<evidence type="ECO:0000313" key="2">
    <source>
        <dbReference type="EMBL" id="HGE77647.1"/>
    </source>
</evidence>
<dbReference type="GO" id="GO:0006297">
    <property type="term" value="P:nucleotide-excision repair, DNA gap filling"/>
    <property type="evidence" value="ECO:0007669"/>
    <property type="project" value="TreeGrafter"/>
</dbReference>
<dbReference type="SUPFAM" id="SSF56091">
    <property type="entry name" value="DNA ligase/mRNA capping enzyme, catalytic domain"/>
    <property type="match status" value="1"/>
</dbReference>
<dbReference type="GO" id="GO:0005524">
    <property type="term" value="F:ATP binding"/>
    <property type="evidence" value="ECO:0007669"/>
    <property type="project" value="InterPro"/>
</dbReference>
<dbReference type="PANTHER" id="PTHR45997">
    <property type="entry name" value="DNA LIGASE 4"/>
    <property type="match status" value="1"/>
</dbReference>
<dbReference type="GO" id="GO:0003910">
    <property type="term" value="F:DNA ligase (ATP) activity"/>
    <property type="evidence" value="ECO:0007669"/>
    <property type="project" value="InterPro"/>
</dbReference>
<organism evidence="2">
    <name type="scientific">candidate division WOR-3 bacterium</name>
    <dbReference type="NCBI Taxonomy" id="2052148"/>
    <lineage>
        <taxon>Bacteria</taxon>
        <taxon>Bacteria division WOR-3</taxon>
    </lineage>
</organism>
<reference evidence="2" key="1">
    <citation type="journal article" date="2020" name="mSystems">
        <title>Genome- and Community-Level Interaction Insights into Carbon Utilization and Element Cycling Functions of Hydrothermarchaeota in Hydrothermal Sediment.</title>
        <authorList>
            <person name="Zhou Z."/>
            <person name="Liu Y."/>
            <person name="Xu W."/>
            <person name="Pan J."/>
            <person name="Luo Z.H."/>
            <person name="Li M."/>
        </authorList>
    </citation>
    <scope>NUCLEOTIDE SEQUENCE [LARGE SCALE GENOMIC DNA]</scope>
    <source>
        <strain evidence="2">SpSt-961</strain>
    </source>
</reference>
<proteinExistence type="predicted"/>
<evidence type="ECO:0000259" key="1">
    <source>
        <dbReference type="PROSITE" id="PS50160"/>
    </source>
</evidence>
<name>A0A7V3RGA3_UNCW3</name>